<dbReference type="InterPro" id="IPR013785">
    <property type="entry name" value="Aldolase_TIM"/>
</dbReference>
<feature type="domain" description="Carrier" evidence="5">
    <location>
        <begin position="1634"/>
        <end position="1718"/>
    </location>
</feature>
<dbReference type="InterPro" id="IPR036291">
    <property type="entry name" value="NAD(P)-bd_dom_sf"/>
</dbReference>
<dbReference type="SMART" id="SM00822">
    <property type="entry name" value="PKS_KR"/>
    <property type="match status" value="1"/>
</dbReference>
<sequence length="2256" mass="234745">MPSTGCEMIPADLPDRVDTIVLPAPLLSGAQSPWHTAGVMGKRLLAEVVSAAEASAAVASGAHGLIARGSEAGGRVGELTTFVLLQRLLSDPRITVPVWAAGGIGMHSASAAVAGGAVGVVLDTQLALVAEMDLSPAVAAAIRAMDGSETAVVGGHRIYVRPDLPVAELAAAAGEAAPDPAERLGARDLRTQLLPVGQEGVVAAGLAQRYVTAGAVVQGVRASIAADLNTVVERRPLEAGGAFAAAHGLRFPVAQGPMTHVSDRPAFAAAVAAGGGLPFLALSLLSGEKTRALLEETAALLGDAPWGAGILGFVPAEVRDAQMEAILAVRPPYALIAGGRPSQGAELEAAGIPTFLHVPSPGLLDQFLAQGSRRFVFEGRECGGHVGPRSSFALWDVQVEHLLAFGERAATAGERFFEDLQILFAGGIHDERSAAMAAALGAPLVERGAGIGVLVGTAYLFTEEAVVAGAIMPTFQQAALDCDCTVLLETSPGHSTRCADTPYVRAFLDTKRQLVADGATQQQMWAELEQLNLGRLRIASKGLRRHGEQIGPVGEDVQRADGMVMIGDVAALRSATTTVPVLHSQVSEGATQLLGSRAAELGFDADRGGPRERAAAPLDVAIVGMAGVFPEAGDLARYWSNTVGGVDAVSEVSPDRWDPELYFDPEAVGPAGGRKTPSKWGGFLPDVPFDALEFGIPPASLASIEPVQILALEVAVRALRDAGYRTLGTGGTGREFDRERVSVVFGTEAGTDLGTAYGFRALFPGYFGTLPPELDTHLPAMTDDSFPGVLGNVLAGRIANRLDLGGVNYTVDAACASSLAALDAACKELRAGTSDMVLCGGADTHNGIYDYLLFAAVGALSKTGRCRTFDGAADGIALGEGVGCVVLKRLTDAERDGDRIYAVIKGLAGSSDGRSRGLTAPRPEGQRLALERAYRMAGMSPARLGLVEAHGTGTVVGDKTELATLTTLLTEAGAPAGACALGSVKSQIGHTKCAAGLASLIKAARAVHAGVRPPTGQLQSPNEYWQRESSPFSFDTAPRPWFAPATERIAGVSAFGFGGTNFHAVVSGYGGAPEPAHGLDEWPAELFLFRGADEAAAVREIDHTADLIAANDAAGRPWRLRDLALAAARWQSTADLPVQVALVAGDLDELAAKLEPARAFETDASAGVFAREPRAESGQVAFLFPGQGSHRVGMLADLFVAFPRLRDLVRDDETAGAMFPPAAFSPEDSAWQRATLADTRIAQRALGAAGMATHQLLTSLGVRPDAVAGHSYGELVALYAAGVFGADELLDLSIARGEAIHAAAVSAADGDPGAMAAVPAAPQRVQAVLAGHAECAAVVIANHNAPGQTVISGPTPAIEAALARVAEDGLTATKLHVACAFHSPVVAGAGEHLAAELGRLAVAQPSIPVWSNTTATPYPGEPGAIRAMLVRQIAEPVRFADQIEAMYTSGIRVFVEAGPGRVLTGLVDQILAGRPHTAVACDVPGEPGLRRLLLALGELAVAGVPLDLSPLFQGRDATAVSASAPPRRPGWIVNGHLIRTADGQYLPGAFRPARELEVQRLPAAAGQAEHDRDGAVLQYLRSARELMAAQRDVMLAYLGAPAQAPPTRPPVPAGPEPSAEEIDSAGDGAPVTPERALEAVREIVSERTGYPEEMLKPDLDLEADLSIDSIKRIEIVGALQERTSFLGVGQTSTDESAVEQLAQLKTLRAIVEWLLARADESPQPPTPGEIPESERSEPEQPAPERCSRYLARVTPLPPLPESVHGGNGSDPATLLAGRRFAITDTDHGLCRALTALLQQHGAAVDGWLPNGSGRRPPSDADTVVHLGAVASEGPPVLPDGFGEMREAVLGGARRLLVVTGFGGRFGHGCPDGERTAGLGMHGLVRTIAQEFPDLVVRAVDVDPEDAAERIATHLLAELLWADEESPVVVGYRDGERASERIVAAPLEGAAGAPDLGLNASSVVLLTGGARGITAKVAIGLARASGCHIELLGRTPQPVEDEDPATADAPDSVSLRRAVIDLGTIVPSEVEARTRRLLAEREIRATMAELNRYAASVRYHAVDVRDSDRVKRVVEDVYARHGRLDGVVHGAGVLDDRMLRDKSPEGFERVYSTKVDGARALADAVDPDRLAFLVFFGSVSGVYGNRGQVDYAAANDALDTLAHIWANRFAGRVVSVDWGPWASSGGGMVSAELLREYARRGIEAIDPEEGVACLLRELAQGGSTGEAQVLYVGGSAAAFGADARAPVGPQSSGSRDD</sequence>
<feature type="domain" description="Ketosynthase family 3 (KS3)" evidence="6">
    <location>
        <begin position="617"/>
        <end position="1068"/>
    </location>
</feature>
<evidence type="ECO:0000313" key="7">
    <source>
        <dbReference type="EMBL" id="MFC7450881.1"/>
    </source>
</evidence>
<evidence type="ECO:0000256" key="3">
    <source>
        <dbReference type="ARBA" id="ARBA00022679"/>
    </source>
</evidence>
<dbReference type="PANTHER" id="PTHR43074:SF1">
    <property type="entry name" value="BETA-KETOACYL SYNTHASE FAMILY PROTEIN-RELATED"/>
    <property type="match status" value="1"/>
</dbReference>
<dbReference type="Pfam" id="PF02801">
    <property type="entry name" value="Ketoacyl-synt_C"/>
    <property type="match status" value="1"/>
</dbReference>
<evidence type="ECO:0000259" key="5">
    <source>
        <dbReference type="PROSITE" id="PS50075"/>
    </source>
</evidence>
<dbReference type="InterPro" id="IPR016035">
    <property type="entry name" value="Acyl_Trfase/lysoPLipase"/>
</dbReference>
<dbReference type="InterPro" id="IPR018201">
    <property type="entry name" value="Ketoacyl_synth_AS"/>
</dbReference>
<dbReference type="SUPFAM" id="SSF51395">
    <property type="entry name" value="FMN-linked oxidoreductases"/>
    <property type="match status" value="1"/>
</dbReference>
<feature type="compositionally biased region" description="Pro residues" evidence="4">
    <location>
        <begin position="1603"/>
        <end position="1615"/>
    </location>
</feature>
<reference evidence="8" key="1">
    <citation type="journal article" date="2019" name="Int. J. Syst. Evol. Microbiol.">
        <title>The Global Catalogue of Microorganisms (GCM) 10K type strain sequencing project: providing services to taxonomists for standard genome sequencing and annotation.</title>
        <authorList>
            <consortium name="The Broad Institute Genomics Platform"/>
            <consortium name="The Broad Institute Genome Sequencing Center for Infectious Disease"/>
            <person name="Wu L."/>
            <person name="Ma J."/>
        </authorList>
    </citation>
    <scope>NUCLEOTIDE SEQUENCE [LARGE SCALE GENOMIC DNA]</scope>
    <source>
        <strain evidence="8">ICMP 19430</strain>
    </source>
</reference>
<dbReference type="InterPro" id="IPR013968">
    <property type="entry name" value="PKS_KR"/>
</dbReference>
<dbReference type="InterPro" id="IPR014043">
    <property type="entry name" value="Acyl_transferase_dom"/>
</dbReference>
<protein>
    <submittedName>
        <fullName evidence="7">SDR family NAD(P)-dependent oxidoreductase</fullName>
    </submittedName>
</protein>
<dbReference type="Gene3D" id="1.10.1200.10">
    <property type="entry name" value="ACP-like"/>
    <property type="match status" value="1"/>
</dbReference>
<dbReference type="Gene3D" id="3.20.20.70">
    <property type="entry name" value="Aldolase class I"/>
    <property type="match status" value="2"/>
</dbReference>
<dbReference type="SUPFAM" id="SSF51735">
    <property type="entry name" value="NAD(P)-binding Rossmann-fold domains"/>
    <property type="match status" value="2"/>
</dbReference>
<dbReference type="SUPFAM" id="SSF51412">
    <property type="entry name" value="Inosine monophosphate dehydrogenase (IMPDH)"/>
    <property type="match status" value="1"/>
</dbReference>
<evidence type="ECO:0000256" key="2">
    <source>
        <dbReference type="ARBA" id="ARBA00022553"/>
    </source>
</evidence>
<dbReference type="PROSITE" id="PS52004">
    <property type="entry name" value="KS3_2"/>
    <property type="match status" value="1"/>
</dbReference>
<evidence type="ECO:0000256" key="4">
    <source>
        <dbReference type="SAM" id="MobiDB-lite"/>
    </source>
</evidence>
<proteinExistence type="predicted"/>
<dbReference type="InterPro" id="IPR057326">
    <property type="entry name" value="KR_dom"/>
</dbReference>
<name>A0ABW2S408_9NOCA</name>
<dbReference type="Pfam" id="PF00550">
    <property type="entry name" value="PP-binding"/>
    <property type="match status" value="1"/>
</dbReference>
<dbReference type="InterPro" id="IPR014031">
    <property type="entry name" value="Ketoacyl_synth_C"/>
</dbReference>
<dbReference type="InterPro" id="IPR001227">
    <property type="entry name" value="Ac_transferase_dom_sf"/>
</dbReference>
<keyword evidence="8" id="KW-1185">Reference proteome</keyword>
<dbReference type="InterPro" id="IPR014030">
    <property type="entry name" value="Ketoacyl_synth_N"/>
</dbReference>
<dbReference type="CDD" id="cd08953">
    <property type="entry name" value="KR_2_SDR_x"/>
    <property type="match status" value="1"/>
</dbReference>
<dbReference type="SUPFAM" id="SSF55048">
    <property type="entry name" value="Probable ACP-binding domain of malonyl-CoA ACP transacylase"/>
    <property type="match status" value="1"/>
</dbReference>
<dbReference type="InterPro" id="IPR016036">
    <property type="entry name" value="Malonyl_transacylase_ACP-bd"/>
</dbReference>
<dbReference type="CDD" id="cd00833">
    <property type="entry name" value="PKS"/>
    <property type="match status" value="1"/>
</dbReference>
<feature type="region of interest" description="Disordered" evidence="4">
    <location>
        <begin position="1718"/>
        <end position="1745"/>
    </location>
</feature>
<dbReference type="InterPro" id="IPR016039">
    <property type="entry name" value="Thiolase-like"/>
</dbReference>
<dbReference type="Proteomes" id="UP001596484">
    <property type="component" value="Unassembled WGS sequence"/>
</dbReference>
<dbReference type="Pfam" id="PF00698">
    <property type="entry name" value="Acyl_transf_1"/>
    <property type="match status" value="1"/>
</dbReference>
<dbReference type="SUPFAM" id="SSF53901">
    <property type="entry name" value="Thiolase-like"/>
    <property type="match status" value="1"/>
</dbReference>
<dbReference type="PROSITE" id="PS00606">
    <property type="entry name" value="KS3_1"/>
    <property type="match status" value="1"/>
</dbReference>
<evidence type="ECO:0000313" key="8">
    <source>
        <dbReference type="Proteomes" id="UP001596484"/>
    </source>
</evidence>
<feature type="region of interest" description="Disordered" evidence="4">
    <location>
        <begin position="1601"/>
        <end position="1631"/>
    </location>
</feature>
<dbReference type="SMART" id="SM00825">
    <property type="entry name" value="PKS_KS"/>
    <property type="match status" value="1"/>
</dbReference>
<dbReference type="SUPFAM" id="SSF47336">
    <property type="entry name" value="ACP-like"/>
    <property type="match status" value="1"/>
</dbReference>
<keyword evidence="2" id="KW-0597">Phosphoprotein</keyword>
<keyword evidence="1" id="KW-0596">Phosphopantetheine</keyword>
<dbReference type="InterPro" id="IPR020841">
    <property type="entry name" value="PKS_Beta-ketoAc_synthase_dom"/>
</dbReference>
<comment type="caution">
    <text evidence="7">The sequence shown here is derived from an EMBL/GenBank/DDBJ whole genome shotgun (WGS) entry which is preliminary data.</text>
</comment>
<dbReference type="Pfam" id="PF03060">
    <property type="entry name" value="NMO"/>
    <property type="match status" value="2"/>
</dbReference>
<dbReference type="InterPro" id="IPR036736">
    <property type="entry name" value="ACP-like_sf"/>
</dbReference>
<evidence type="ECO:0000259" key="6">
    <source>
        <dbReference type="PROSITE" id="PS52004"/>
    </source>
</evidence>
<gene>
    <name evidence="7" type="ORF">ACFQS9_23570</name>
</gene>
<keyword evidence="3" id="KW-0808">Transferase</keyword>
<dbReference type="InterPro" id="IPR052568">
    <property type="entry name" value="PKS-FAS_Synthase"/>
</dbReference>
<dbReference type="Pfam" id="PF08659">
    <property type="entry name" value="KR"/>
    <property type="match status" value="1"/>
</dbReference>
<dbReference type="EMBL" id="JBHTCS010000028">
    <property type="protein sequence ID" value="MFC7450881.1"/>
    <property type="molecule type" value="Genomic_DNA"/>
</dbReference>
<accession>A0ABW2S408</accession>
<dbReference type="SMART" id="SM00827">
    <property type="entry name" value="PKS_AT"/>
    <property type="match status" value="1"/>
</dbReference>
<dbReference type="Gene3D" id="3.40.366.10">
    <property type="entry name" value="Malonyl-Coenzyme A Acyl Carrier Protein, domain 2"/>
    <property type="match status" value="1"/>
</dbReference>
<organism evidence="7 8">
    <name type="scientific">Rhodococcus daqingensis</name>
    <dbReference type="NCBI Taxonomy" id="2479363"/>
    <lineage>
        <taxon>Bacteria</taxon>
        <taxon>Bacillati</taxon>
        <taxon>Actinomycetota</taxon>
        <taxon>Actinomycetes</taxon>
        <taxon>Mycobacteriales</taxon>
        <taxon>Nocardiaceae</taxon>
        <taxon>Rhodococcus</taxon>
    </lineage>
</organism>
<dbReference type="SUPFAM" id="SSF52151">
    <property type="entry name" value="FabD/lysophospholipase-like"/>
    <property type="match status" value="1"/>
</dbReference>
<dbReference type="InterPro" id="IPR009081">
    <property type="entry name" value="PP-bd_ACP"/>
</dbReference>
<dbReference type="Gene3D" id="3.40.47.10">
    <property type="match status" value="1"/>
</dbReference>
<evidence type="ECO:0000256" key="1">
    <source>
        <dbReference type="ARBA" id="ARBA00022450"/>
    </source>
</evidence>
<dbReference type="PANTHER" id="PTHR43074">
    <property type="entry name" value="OMEGA-3 POLYUNSATURATED FATTY ACID SYNTHASE PFAB-RELATED"/>
    <property type="match status" value="1"/>
</dbReference>
<dbReference type="Pfam" id="PF00109">
    <property type="entry name" value="ketoacyl-synt"/>
    <property type="match status" value="1"/>
</dbReference>
<dbReference type="RefSeq" id="WP_378408973.1">
    <property type="nucleotide sequence ID" value="NZ_JBHTCS010000028.1"/>
</dbReference>
<dbReference type="Gene3D" id="3.40.50.720">
    <property type="entry name" value="NAD(P)-binding Rossmann-like Domain"/>
    <property type="match status" value="1"/>
</dbReference>
<dbReference type="PROSITE" id="PS50075">
    <property type="entry name" value="CARRIER"/>
    <property type="match status" value="1"/>
</dbReference>